<accession>A0A238XLB7</accession>
<dbReference type="Proteomes" id="UP000198415">
    <property type="component" value="Unassembled WGS sequence"/>
</dbReference>
<keyword evidence="2" id="KW-1185">Reference proteome</keyword>
<name>A0A238XLB7_9ACTN</name>
<protein>
    <submittedName>
        <fullName evidence="1">Uncharacterized protein</fullName>
    </submittedName>
</protein>
<evidence type="ECO:0000313" key="1">
    <source>
        <dbReference type="EMBL" id="SNR59785.1"/>
    </source>
</evidence>
<proteinExistence type="predicted"/>
<evidence type="ECO:0000313" key="2">
    <source>
        <dbReference type="Proteomes" id="UP000198415"/>
    </source>
</evidence>
<gene>
    <name evidence="1" type="ORF">SAMN06264365_103560</name>
</gene>
<dbReference type="AlphaFoldDB" id="A0A238XLB7"/>
<dbReference type="EMBL" id="FZNR01000003">
    <property type="protein sequence ID" value="SNR59785.1"/>
    <property type="molecule type" value="Genomic_DNA"/>
</dbReference>
<reference evidence="1 2" key="1">
    <citation type="submission" date="2017-06" db="EMBL/GenBank/DDBJ databases">
        <authorList>
            <person name="Kim H.J."/>
            <person name="Triplett B.A."/>
        </authorList>
    </citation>
    <scope>NUCLEOTIDE SEQUENCE [LARGE SCALE GENOMIC DNA]</scope>
    <source>
        <strain evidence="1 2">DSM 43151</strain>
    </source>
</reference>
<sequence>MESRLRAFRPKSHVVAATATRATARRRRDIAQDGT</sequence>
<organism evidence="1 2">
    <name type="scientific">Actinoplanes regularis</name>
    <dbReference type="NCBI Taxonomy" id="52697"/>
    <lineage>
        <taxon>Bacteria</taxon>
        <taxon>Bacillati</taxon>
        <taxon>Actinomycetota</taxon>
        <taxon>Actinomycetes</taxon>
        <taxon>Micromonosporales</taxon>
        <taxon>Micromonosporaceae</taxon>
        <taxon>Actinoplanes</taxon>
    </lineage>
</organism>